<name>A0A0A9EWS5_ARUDO</name>
<evidence type="ECO:0000313" key="1">
    <source>
        <dbReference type="EMBL" id="JAE03429.1"/>
    </source>
</evidence>
<accession>A0A0A9EWS5</accession>
<reference evidence="1" key="2">
    <citation type="journal article" date="2015" name="Data Brief">
        <title>Shoot transcriptome of the giant reed, Arundo donax.</title>
        <authorList>
            <person name="Barrero R.A."/>
            <person name="Guerrero F.D."/>
            <person name="Moolhuijzen P."/>
            <person name="Goolsby J.A."/>
            <person name="Tidwell J."/>
            <person name="Bellgard S.E."/>
            <person name="Bellgard M.I."/>
        </authorList>
    </citation>
    <scope>NUCLEOTIDE SEQUENCE</scope>
    <source>
        <tissue evidence="1">Shoot tissue taken approximately 20 cm above the soil surface</tissue>
    </source>
</reference>
<organism evidence="1">
    <name type="scientific">Arundo donax</name>
    <name type="common">Giant reed</name>
    <name type="synonym">Donax arundinaceus</name>
    <dbReference type="NCBI Taxonomy" id="35708"/>
    <lineage>
        <taxon>Eukaryota</taxon>
        <taxon>Viridiplantae</taxon>
        <taxon>Streptophyta</taxon>
        <taxon>Embryophyta</taxon>
        <taxon>Tracheophyta</taxon>
        <taxon>Spermatophyta</taxon>
        <taxon>Magnoliopsida</taxon>
        <taxon>Liliopsida</taxon>
        <taxon>Poales</taxon>
        <taxon>Poaceae</taxon>
        <taxon>PACMAD clade</taxon>
        <taxon>Arundinoideae</taxon>
        <taxon>Arundineae</taxon>
        <taxon>Arundo</taxon>
    </lineage>
</organism>
<protein>
    <submittedName>
        <fullName evidence="1">Uncharacterized protein</fullName>
    </submittedName>
</protein>
<dbReference type="AlphaFoldDB" id="A0A0A9EWS5"/>
<reference evidence="1" key="1">
    <citation type="submission" date="2014-09" db="EMBL/GenBank/DDBJ databases">
        <authorList>
            <person name="Magalhaes I.L.F."/>
            <person name="Oliveira U."/>
            <person name="Santos F.R."/>
            <person name="Vidigal T.H.D.A."/>
            <person name="Brescovit A.D."/>
            <person name="Santos A.J."/>
        </authorList>
    </citation>
    <scope>NUCLEOTIDE SEQUENCE</scope>
    <source>
        <tissue evidence="1">Shoot tissue taken approximately 20 cm above the soil surface</tissue>
    </source>
</reference>
<dbReference type="InterPro" id="IPR038538">
    <property type="entry name" value="MTERF_sf"/>
</dbReference>
<proteinExistence type="predicted"/>
<dbReference type="Gene3D" id="1.25.70.10">
    <property type="entry name" value="Transcription termination factor 3, mitochondrial"/>
    <property type="match status" value="1"/>
</dbReference>
<sequence length="101" mass="11182">MGDVGLEIPYIAQRPMLIACSVDRRLLPRHCLINFLKARGLLNAQINFYSVALMGEEKFLHKLVHPYEKSVPGLAAAYASSCAGKHQWELLCGTTVGKRKG</sequence>
<dbReference type="EMBL" id="GBRH01194467">
    <property type="protein sequence ID" value="JAE03429.1"/>
    <property type="molecule type" value="Transcribed_RNA"/>
</dbReference>